<dbReference type="GO" id="GO:0045492">
    <property type="term" value="P:xylan biosynthetic process"/>
    <property type="evidence" value="ECO:0007669"/>
    <property type="project" value="InterPro"/>
</dbReference>
<evidence type="ECO:0000256" key="4">
    <source>
        <dbReference type="ARBA" id="ARBA00023136"/>
    </source>
</evidence>
<dbReference type="EMBL" id="CAXHTB010000014">
    <property type="protein sequence ID" value="CAL0320405.1"/>
    <property type="molecule type" value="Genomic_DNA"/>
</dbReference>
<dbReference type="PANTHER" id="PTHR31444">
    <property type="entry name" value="OS11G0490100 PROTEIN"/>
    <property type="match status" value="1"/>
</dbReference>
<keyword evidence="4" id="KW-0472">Membrane</keyword>
<dbReference type="Proteomes" id="UP001497480">
    <property type="component" value="Unassembled WGS sequence"/>
</dbReference>
<reference evidence="5 6" key="1">
    <citation type="submission" date="2024-03" db="EMBL/GenBank/DDBJ databases">
        <authorList>
            <person name="Martinez-Hernandez J."/>
        </authorList>
    </citation>
    <scope>NUCLEOTIDE SEQUENCE [LARGE SCALE GENOMIC DNA]</scope>
</reference>
<sequence length="70" mass="7914">MAAVYSAAVMARGRKGTGVTHVFLYDVNRKVEKVYAEEFLCRKNLVKSVGRLWHFEIPPQTNLIDAPAFC</sequence>
<name>A0AAV1XFC1_LUPLU</name>
<evidence type="ECO:0000256" key="1">
    <source>
        <dbReference type="ARBA" id="ARBA00004194"/>
    </source>
</evidence>
<dbReference type="AlphaFoldDB" id="A0AAV1XFC1"/>
<proteinExistence type="predicted"/>
<evidence type="ECO:0000256" key="3">
    <source>
        <dbReference type="ARBA" id="ARBA00022989"/>
    </source>
</evidence>
<comment type="caution">
    <text evidence="5">The sequence shown here is derived from an EMBL/GenBank/DDBJ whole genome shotgun (WGS) entry which is preliminary data.</text>
</comment>
<comment type="subcellular location">
    <subcellularLocation>
        <location evidence="1">Golgi apparatus membrane</location>
        <topology evidence="1">Single-pass membrane protein</topology>
    </subcellularLocation>
</comment>
<gene>
    <name evidence="5" type="ORF">LLUT_LOCUS21465</name>
</gene>
<evidence type="ECO:0000313" key="6">
    <source>
        <dbReference type="Proteomes" id="UP001497480"/>
    </source>
</evidence>
<dbReference type="Pfam" id="PF21729">
    <property type="entry name" value="IRX15_IRX15L_GXM"/>
    <property type="match status" value="1"/>
</dbReference>
<protein>
    <submittedName>
        <fullName evidence="5">Uncharacterized protein</fullName>
    </submittedName>
</protein>
<keyword evidence="2" id="KW-0812">Transmembrane</keyword>
<evidence type="ECO:0000313" key="5">
    <source>
        <dbReference type="EMBL" id="CAL0320405.1"/>
    </source>
</evidence>
<evidence type="ECO:0000256" key="2">
    <source>
        <dbReference type="ARBA" id="ARBA00022692"/>
    </source>
</evidence>
<dbReference type="GO" id="GO:0000139">
    <property type="term" value="C:Golgi membrane"/>
    <property type="evidence" value="ECO:0007669"/>
    <property type="project" value="UniProtKB-SubCell"/>
</dbReference>
<dbReference type="InterPro" id="IPR006514">
    <property type="entry name" value="IRX15/GXM/AGM"/>
</dbReference>
<keyword evidence="6" id="KW-1185">Reference proteome</keyword>
<organism evidence="5 6">
    <name type="scientific">Lupinus luteus</name>
    <name type="common">European yellow lupine</name>
    <dbReference type="NCBI Taxonomy" id="3873"/>
    <lineage>
        <taxon>Eukaryota</taxon>
        <taxon>Viridiplantae</taxon>
        <taxon>Streptophyta</taxon>
        <taxon>Embryophyta</taxon>
        <taxon>Tracheophyta</taxon>
        <taxon>Spermatophyta</taxon>
        <taxon>Magnoliopsida</taxon>
        <taxon>eudicotyledons</taxon>
        <taxon>Gunneridae</taxon>
        <taxon>Pentapetalae</taxon>
        <taxon>rosids</taxon>
        <taxon>fabids</taxon>
        <taxon>Fabales</taxon>
        <taxon>Fabaceae</taxon>
        <taxon>Papilionoideae</taxon>
        <taxon>50 kb inversion clade</taxon>
        <taxon>genistoids sensu lato</taxon>
        <taxon>core genistoids</taxon>
        <taxon>Genisteae</taxon>
        <taxon>Lupinus</taxon>
    </lineage>
</organism>
<accession>A0AAV1XFC1</accession>
<keyword evidence="3" id="KW-1133">Transmembrane helix</keyword>